<proteinExistence type="predicted"/>
<organism evidence="1 2">
    <name type="scientific">Denitratisoma oestradiolicum</name>
    <dbReference type="NCBI Taxonomy" id="311182"/>
    <lineage>
        <taxon>Bacteria</taxon>
        <taxon>Pseudomonadati</taxon>
        <taxon>Pseudomonadota</taxon>
        <taxon>Betaproteobacteria</taxon>
        <taxon>Nitrosomonadales</taxon>
        <taxon>Sterolibacteriaceae</taxon>
        <taxon>Denitratisoma</taxon>
    </lineage>
</organism>
<keyword evidence="2" id="KW-1185">Reference proteome</keyword>
<evidence type="ECO:0000313" key="1">
    <source>
        <dbReference type="EMBL" id="CAB1368910.1"/>
    </source>
</evidence>
<accession>A0A6S6Y8T1</accession>
<dbReference type="EMBL" id="LR778301">
    <property type="protein sequence ID" value="CAB1368910.1"/>
    <property type="molecule type" value="Genomic_DNA"/>
</dbReference>
<dbReference type="AlphaFoldDB" id="A0A6S6Y8T1"/>
<gene>
    <name evidence="1" type="ORF">DENOEST_1745</name>
</gene>
<dbReference type="Proteomes" id="UP000515733">
    <property type="component" value="Chromosome"/>
</dbReference>
<name>A0A6S6Y8T1_9PROT</name>
<reference evidence="1 2" key="1">
    <citation type="submission" date="2020-03" db="EMBL/GenBank/DDBJ databases">
        <authorList>
            <consortium name="Genoscope - CEA"/>
            <person name="William W."/>
        </authorList>
    </citation>
    <scope>NUCLEOTIDE SEQUENCE [LARGE SCALE GENOMIC DNA]</scope>
    <source>
        <strain evidence="2">DSM 16959</strain>
    </source>
</reference>
<protein>
    <submittedName>
        <fullName evidence="1">Uncharacterized protein</fullName>
    </submittedName>
</protein>
<sequence>MVNLMVIFLLKIVYPLKNNWIKSS</sequence>
<evidence type="ECO:0000313" key="2">
    <source>
        <dbReference type="Proteomes" id="UP000515733"/>
    </source>
</evidence>
<dbReference type="KEGG" id="doe:DENOEST_1745"/>